<protein>
    <submittedName>
        <fullName evidence="1">Uncharacterized protein</fullName>
    </submittedName>
</protein>
<organism evidence="1 2">
    <name type="scientific">Pistacia integerrima</name>
    <dbReference type="NCBI Taxonomy" id="434235"/>
    <lineage>
        <taxon>Eukaryota</taxon>
        <taxon>Viridiplantae</taxon>
        <taxon>Streptophyta</taxon>
        <taxon>Embryophyta</taxon>
        <taxon>Tracheophyta</taxon>
        <taxon>Spermatophyta</taxon>
        <taxon>Magnoliopsida</taxon>
        <taxon>eudicotyledons</taxon>
        <taxon>Gunneridae</taxon>
        <taxon>Pentapetalae</taxon>
        <taxon>rosids</taxon>
        <taxon>malvids</taxon>
        <taxon>Sapindales</taxon>
        <taxon>Anacardiaceae</taxon>
        <taxon>Pistacia</taxon>
    </lineage>
</organism>
<sequence length="337" mass="36309">MVGHRLHSLKMIRFGSDVILLLIQRYLCLLDDQLPSIPPTLNPLLFLSLLNKHLLHHHLRRRPHHHHYQPINLNLPPLLPPPPKASLNGNSLSLSPASPIHPQSQPDPKPISLPPKPLPPPIPYTSLQELFHLAELQLTTGSDSDQLAALHLLERSLVPNPPSDQACQPELMRGVVANLKNKAGAKPATKVLLALCLGESNRHVAVEAGAVGTVIEVVAELEGAAGERALAALELMCTVAEGAAEVRTHALSVPVMVTMMGQMAGRGKEYAISVMAVIYGGGDQLVLAAPPEEVARAVALALQGDCTARGRRKGAQLLKALNEYGRVDSNEEEHEQL</sequence>
<evidence type="ECO:0000313" key="2">
    <source>
        <dbReference type="Proteomes" id="UP001163603"/>
    </source>
</evidence>
<reference evidence="2" key="1">
    <citation type="journal article" date="2023" name="G3 (Bethesda)">
        <title>Genome assembly and association tests identify interacting loci associated with vigor, precocity, and sex in interspecific pistachio rootstocks.</title>
        <authorList>
            <person name="Palmer W."/>
            <person name="Jacygrad E."/>
            <person name="Sagayaradj S."/>
            <person name="Cavanaugh K."/>
            <person name="Han R."/>
            <person name="Bertier L."/>
            <person name="Beede B."/>
            <person name="Kafkas S."/>
            <person name="Golino D."/>
            <person name="Preece J."/>
            <person name="Michelmore R."/>
        </authorList>
    </citation>
    <scope>NUCLEOTIDE SEQUENCE [LARGE SCALE GENOMIC DNA]</scope>
</reference>
<accession>A0ACC0Y8E8</accession>
<dbReference type="EMBL" id="CM047743">
    <property type="protein sequence ID" value="KAJ0030798.1"/>
    <property type="molecule type" value="Genomic_DNA"/>
</dbReference>
<proteinExistence type="predicted"/>
<evidence type="ECO:0000313" key="1">
    <source>
        <dbReference type="EMBL" id="KAJ0030798.1"/>
    </source>
</evidence>
<gene>
    <name evidence="1" type="ORF">Pint_12814</name>
</gene>
<name>A0ACC0Y8E8_9ROSI</name>
<comment type="caution">
    <text evidence="1">The sequence shown here is derived from an EMBL/GenBank/DDBJ whole genome shotgun (WGS) entry which is preliminary data.</text>
</comment>
<keyword evidence="2" id="KW-1185">Reference proteome</keyword>
<dbReference type="Proteomes" id="UP001163603">
    <property type="component" value="Chromosome 8"/>
</dbReference>